<dbReference type="Proteomes" id="UP000187608">
    <property type="component" value="Unassembled WGS sequence"/>
</dbReference>
<evidence type="ECO:0000313" key="2">
    <source>
        <dbReference type="Proteomes" id="UP000187608"/>
    </source>
</evidence>
<proteinExistence type="predicted"/>
<protein>
    <submittedName>
        <fullName evidence="1">Uncharacterized protein</fullName>
    </submittedName>
</protein>
<organism evidence="1 2">
    <name type="scientific">Salimicrobium flavidum</name>
    <dbReference type="NCBI Taxonomy" id="570947"/>
    <lineage>
        <taxon>Bacteria</taxon>
        <taxon>Bacillati</taxon>
        <taxon>Bacillota</taxon>
        <taxon>Bacilli</taxon>
        <taxon>Bacillales</taxon>
        <taxon>Bacillaceae</taxon>
        <taxon>Salimicrobium</taxon>
    </lineage>
</organism>
<gene>
    <name evidence="1" type="ORF">SAMN05421687_11059</name>
</gene>
<dbReference type="AlphaFoldDB" id="A0A1N7KD29"/>
<dbReference type="EMBL" id="FTOC01000010">
    <property type="protein sequence ID" value="SIS59473.1"/>
    <property type="molecule type" value="Genomic_DNA"/>
</dbReference>
<reference evidence="2" key="1">
    <citation type="submission" date="2017-01" db="EMBL/GenBank/DDBJ databases">
        <authorList>
            <person name="Varghese N."/>
            <person name="Submissions S."/>
        </authorList>
    </citation>
    <scope>NUCLEOTIDE SEQUENCE [LARGE SCALE GENOMIC DNA]</scope>
    <source>
        <strain evidence="2">DSM 23127</strain>
    </source>
</reference>
<sequence length="94" mass="10590">MLFSVANQEISRGEDIQLTTNLAPKQSLHYEATFTISKKGTYNLIARTSSLEINGQMIDGKGNKDYIEEDMSKTFKKLEKAKLSLDSMKIEVVD</sequence>
<accession>A0A1N7KD29</accession>
<name>A0A1N7KD29_9BACI</name>
<keyword evidence="2" id="KW-1185">Reference proteome</keyword>
<evidence type="ECO:0000313" key="1">
    <source>
        <dbReference type="EMBL" id="SIS59473.1"/>
    </source>
</evidence>